<dbReference type="RefSeq" id="WP_005204566.1">
    <property type="nucleotide sequence ID" value="NZ_KB850072.1"/>
</dbReference>
<dbReference type="AlphaFoldDB" id="N9RKZ6"/>
<comment type="caution">
    <text evidence="1">The sequence shown here is derived from an EMBL/GenBank/DDBJ whole genome shotgun (WGS) entry which is preliminary data.</text>
</comment>
<keyword evidence="2" id="KW-1185">Reference proteome</keyword>
<reference evidence="1 2" key="1">
    <citation type="submission" date="2013-02" db="EMBL/GenBank/DDBJ databases">
        <title>The Genome Sequence of Acinetobacter sp. CIP 70.18.</title>
        <authorList>
            <consortium name="The Broad Institute Genome Sequencing Platform"/>
            <consortium name="The Broad Institute Genome Sequencing Center for Infectious Disease"/>
            <person name="Cerqueira G."/>
            <person name="Feldgarden M."/>
            <person name="Courvalin P."/>
            <person name="Perichon B."/>
            <person name="Grillot-Courvalin C."/>
            <person name="Clermont D."/>
            <person name="Rocha E."/>
            <person name="Yoon E.-J."/>
            <person name="Nemec A."/>
            <person name="Walker B."/>
            <person name="Young S.K."/>
            <person name="Zeng Q."/>
            <person name="Gargeya S."/>
            <person name="Fitzgerald M."/>
            <person name="Haas B."/>
            <person name="Abouelleil A."/>
            <person name="Alvarado L."/>
            <person name="Arachchi H.M."/>
            <person name="Berlin A.M."/>
            <person name="Chapman S.B."/>
            <person name="Dewar J."/>
            <person name="Goldberg J."/>
            <person name="Griggs A."/>
            <person name="Gujja S."/>
            <person name="Hansen M."/>
            <person name="Howarth C."/>
            <person name="Imamovic A."/>
            <person name="Larimer J."/>
            <person name="McCowan C."/>
            <person name="Murphy C."/>
            <person name="Neiman D."/>
            <person name="Pearson M."/>
            <person name="Priest M."/>
            <person name="Roberts A."/>
            <person name="Saif S."/>
            <person name="Shea T."/>
            <person name="Sisk P."/>
            <person name="Sykes S."/>
            <person name="Wortman J."/>
            <person name="Nusbaum C."/>
            <person name="Birren B."/>
        </authorList>
    </citation>
    <scope>NUCLEOTIDE SEQUENCE [LARGE SCALE GENOMIC DNA]</scope>
    <source>
        <strain evidence="1 2">CIP 70.18</strain>
    </source>
</reference>
<proteinExistence type="predicted"/>
<accession>N9RKZ6</accession>
<dbReference type="PATRIC" id="fig|1217700.3.peg.2922"/>
<dbReference type="Proteomes" id="UP000013084">
    <property type="component" value="Unassembled WGS sequence"/>
</dbReference>
<protein>
    <submittedName>
        <fullName evidence="1">Uncharacterized protein</fullName>
    </submittedName>
</protein>
<gene>
    <name evidence="1" type="ORF">F902_03000</name>
</gene>
<dbReference type="HOGENOM" id="CLU_1648460_0_0_6"/>
<sequence>MQIYGRDVLSSDELWELYQRMIQTSELWNPETFKEAAKKCGFSRVASREGYFSFSGKKHLTGQAKIVDNFIEEIRLFIGNEPKNLTEELYKKDRRKIGKIAAEYSAQFKQQLGEPRISNNNDIFEYNDHRLRVLPTNCVWVVISNLSILKQLPNDWWAEK</sequence>
<organism evidence="1 2">
    <name type="scientific">Acinetobacter higginsii</name>
    <dbReference type="NCBI Taxonomy" id="70347"/>
    <lineage>
        <taxon>Bacteria</taxon>
        <taxon>Pseudomonadati</taxon>
        <taxon>Pseudomonadota</taxon>
        <taxon>Gammaproteobacteria</taxon>
        <taxon>Moraxellales</taxon>
        <taxon>Moraxellaceae</taxon>
        <taxon>Acinetobacter</taxon>
    </lineage>
</organism>
<dbReference type="EMBL" id="APRN01000036">
    <property type="protein sequence ID" value="ENX58599.1"/>
    <property type="molecule type" value="Genomic_DNA"/>
</dbReference>
<evidence type="ECO:0000313" key="2">
    <source>
        <dbReference type="Proteomes" id="UP000013084"/>
    </source>
</evidence>
<name>N9RKZ6_9GAMM</name>
<evidence type="ECO:0000313" key="1">
    <source>
        <dbReference type="EMBL" id="ENX58599.1"/>
    </source>
</evidence>